<gene>
    <name evidence="3" type="ORF">METZ01_LOCUS235178</name>
</gene>
<protein>
    <recommendedName>
        <fullName evidence="2">Multidrug resistance protein MdtA-like barrel-sandwich hybrid domain-containing protein</fullName>
    </recommendedName>
</protein>
<evidence type="ECO:0000259" key="2">
    <source>
        <dbReference type="Pfam" id="PF25917"/>
    </source>
</evidence>
<dbReference type="GO" id="GO:1990281">
    <property type="term" value="C:efflux pump complex"/>
    <property type="evidence" value="ECO:0007669"/>
    <property type="project" value="TreeGrafter"/>
</dbReference>
<dbReference type="Gene3D" id="2.40.420.20">
    <property type="match status" value="1"/>
</dbReference>
<dbReference type="Gene3D" id="2.40.50.100">
    <property type="match status" value="1"/>
</dbReference>
<dbReference type="NCBIfam" id="TIGR01730">
    <property type="entry name" value="RND_mfp"/>
    <property type="match status" value="1"/>
</dbReference>
<dbReference type="PANTHER" id="PTHR30469:SF12">
    <property type="entry name" value="MULTIDRUG RESISTANCE PROTEIN MDTA"/>
    <property type="match status" value="1"/>
</dbReference>
<proteinExistence type="predicted"/>
<dbReference type="AlphaFoldDB" id="A0A382H4W3"/>
<dbReference type="PANTHER" id="PTHR30469">
    <property type="entry name" value="MULTIDRUG RESISTANCE PROTEIN MDTA"/>
    <property type="match status" value="1"/>
</dbReference>
<dbReference type="Pfam" id="PF25917">
    <property type="entry name" value="BSH_RND"/>
    <property type="match status" value="1"/>
</dbReference>
<dbReference type="Gene3D" id="2.40.30.170">
    <property type="match status" value="1"/>
</dbReference>
<organism evidence="3">
    <name type="scientific">marine metagenome</name>
    <dbReference type="NCBI Taxonomy" id="408172"/>
    <lineage>
        <taxon>unclassified sequences</taxon>
        <taxon>metagenomes</taxon>
        <taxon>ecological metagenomes</taxon>
    </lineage>
</organism>
<dbReference type="Gene3D" id="1.10.287.470">
    <property type="entry name" value="Helix hairpin bin"/>
    <property type="match status" value="1"/>
</dbReference>
<reference evidence="3" key="1">
    <citation type="submission" date="2018-05" db="EMBL/GenBank/DDBJ databases">
        <authorList>
            <person name="Lanie J.A."/>
            <person name="Ng W.-L."/>
            <person name="Kazmierczak K.M."/>
            <person name="Andrzejewski T.M."/>
            <person name="Davidsen T.M."/>
            <person name="Wayne K.J."/>
            <person name="Tettelin H."/>
            <person name="Glass J.I."/>
            <person name="Rusch D."/>
            <person name="Podicherti R."/>
            <person name="Tsui H.-C.T."/>
            <person name="Winkler M.E."/>
        </authorList>
    </citation>
    <scope>NUCLEOTIDE SEQUENCE</scope>
</reference>
<accession>A0A382H4W3</accession>
<dbReference type="SUPFAM" id="SSF111369">
    <property type="entry name" value="HlyD-like secretion proteins"/>
    <property type="match status" value="1"/>
</dbReference>
<dbReference type="EMBL" id="UINC01059189">
    <property type="protein sequence ID" value="SVB82324.1"/>
    <property type="molecule type" value="Genomic_DNA"/>
</dbReference>
<feature type="non-terminal residue" evidence="3">
    <location>
        <position position="1"/>
    </location>
</feature>
<feature type="coiled-coil region" evidence="1">
    <location>
        <begin position="54"/>
        <end position="81"/>
    </location>
</feature>
<evidence type="ECO:0000256" key="1">
    <source>
        <dbReference type="SAM" id="Coils"/>
    </source>
</evidence>
<evidence type="ECO:0000313" key="3">
    <source>
        <dbReference type="EMBL" id="SVB82324.1"/>
    </source>
</evidence>
<feature type="domain" description="Multidrug resistance protein MdtA-like barrel-sandwich hybrid" evidence="2">
    <location>
        <begin position="13"/>
        <end position="155"/>
    </location>
</feature>
<name>A0A382H4W3_9ZZZZ</name>
<dbReference type="GO" id="GO:0015562">
    <property type="term" value="F:efflux transmembrane transporter activity"/>
    <property type="evidence" value="ECO:0007669"/>
    <property type="project" value="TreeGrafter"/>
</dbReference>
<sequence length="363" mass="39941">VEAQGSVRPADEIDLVPQVSGVVVWKALQLEAGGFFARGDVLIRIDPRDFELAMTSAEASVARARYQLDLAREEAAVASQEWEMVRRLDTLPSDLVLRLPQVRAAEADLLAAEAGLAEASLRLERAQIIAPFDGRVRDTTLDVGQYVVANQPLSRVYSIERAEIVVAVRHQDMTWLEIPRQLPDLPMASLSAVETTVDITGSMAADEGPQLSATLAAAPKARVHGEFAGRRHAWEGFVTRAAAELDARSRMLRLVVEVDEPYATGADNKSPLLVGMFVDVEILGQSVDDVRVLPRIALHEGDIVWVMDRDGILHMRRARVVHIRDETLLVRLDVADDERIIVSQLSGATDGMKVRAQDREPQS</sequence>
<keyword evidence="1" id="KW-0175">Coiled coil</keyword>
<dbReference type="InterPro" id="IPR006143">
    <property type="entry name" value="RND_pump_MFP"/>
</dbReference>
<dbReference type="InterPro" id="IPR058625">
    <property type="entry name" value="MdtA-like_BSH"/>
</dbReference>